<dbReference type="EMBL" id="BGPR01000691">
    <property type="protein sequence ID" value="GBM31720.1"/>
    <property type="molecule type" value="Genomic_DNA"/>
</dbReference>
<evidence type="ECO:0000256" key="1">
    <source>
        <dbReference type="SAM" id="Coils"/>
    </source>
</evidence>
<name>A0A4Y2ER57_ARAVE</name>
<dbReference type="Proteomes" id="UP000499080">
    <property type="component" value="Unassembled WGS sequence"/>
</dbReference>
<protein>
    <submittedName>
        <fullName evidence="2">Uncharacterized protein</fullName>
    </submittedName>
</protein>
<keyword evidence="3" id="KW-1185">Reference proteome</keyword>
<keyword evidence="1" id="KW-0175">Coiled coil</keyword>
<dbReference type="AlphaFoldDB" id="A0A4Y2ER57"/>
<proteinExistence type="predicted"/>
<comment type="caution">
    <text evidence="2">The sequence shown here is derived from an EMBL/GenBank/DDBJ whole genome shotgun (WGS) entry which is preliminary data.</text>
</comment>
<accession>A0A4Y2ER57</accession>
<gene>
    <name evidence="2" type="ORF">AVEN_45639_1</name>
</gene>
<feature type="coiled-coil region" evidence="1">
    <location>
        <begin position="139"/>
        <end position="174"/>
    </location>
</feature>
<evidence type="ECO:0000313" key="3">
    <source>
        <dbReference type="Proteomes" id="UP000499080"/>
    </source>
</evidence>
<sequence>MVTKEEPPAPWRELKMATIEPVPVCWTCNADISVRHILMECAKCNNLGLRWFNKADPNLSELLGDPPHPFLFEFIAGLASETPEPASVSAEASGVKTPKPAKQNSLRETLIVQEEHRKANSSSRAAACIEAEHIQTTKYIQKEEERKEQQAEAVEKQELRMELLKEKIKLTKTLIHEQLVDKILVVSIFLKMF</sequence>
<reference evidence="2 3" key="1">
    <citation type="journal article" date="2019" name="Sci. Rep.">
        <title>Orb-weaving spider Araneus ventricosus genome elucidates the spidroin gene catalogue.</title>
        <authorList>
            <person name="Kono N."/>
            <person name="Nakamura H."/>
            <person name="Ohtoshi R."/>
            <person name="Moran D.A.P."/>
            <person name="Shinohara A."/>
            <person name="Yoshida Y."/>
            <person name="Fujiwara M."/>
            <person name="Mori M."/>
            <person name="Tomita M."/>
            <person name="Arakawa K."/>
        </authorList>
    </citation>
    <scope>NUCLEOTIDE SEQUENCE [LARGE SCALE GENOMIC DNA]</scope>
</reference>
<organism evidence="2 3">
    <name type="scientific">Araneus ventricosus</name>
    <name type="common">Orbweaver spider</name>
    <name type="synonym">Epeira ventricosa</name>
    <dbReference type="NCBI Taxonomy" id="182803"/>
    <lineage>
        <taxon>Eukaryota</taxon>
        <taxon>Metazoa</taxon>
        <taxon>Ecdysozoa</taxon>
        <taxon>Arthropoda</taxon>
        <taxon>Chelicerata</taxon>
        <taxon>Arachnida</taxon>
        <taxon>Araneae</taxon>
        <taxon>Araneomorphae</taxon>
        <taxon>Entelegynae</taxon>
        <taxon>Araneoidea</taxon>
        <taxon>Araneidae</taxon>
        <taxon>Araneus</taxon>
    </lineage>
</organism>
<evidence type="ECO:0000313" key="2">
    <source>
        <dbReference type="EMBL" id="GBM31720.1"/>
    </source>
</evidence>